<dbReference type="InterPro" id="IPR036927">
    <property type="entry name" value="Cyt_c_oxase-like_su1_sf"/>
</dbReference>
<feature type="transmembrane region" description="Helical" evidence="1">
    <location>
        <begin position="464"/>
        <end position="490"/>
    </location>
</feature>
<evidence type="ECO:0000313" key="3">
    <source>
        <dbReference type="EMBL" id="OIQ92290.1"/>
    </source>
</evidence>
<dbReference type="PANTHER" id="PTHR10422:SF40">
    <property type="entry name" value="CYTOCHROME C OXIDASE SUBUNIT I"/>
    <property type="match status" value="1"/>
</dbReference>
<dbReference type="PRINTS" id="PR01165">
    <property type="entry name" value="CYCOXIDASEI"/>
</dbReference>
<feature type="transmembrane region" description="Helical" evidence="1">
    <location>
        <begin position="530"/>
        <end position="552"/>
    </location>
</feature>
<keyword evidence="1" id="KW-0812">Transmembrane</keyword>
<organism evidence="3">
    <name type="scientific">mine drainage metagenome</name>
    <dbReference type="NCBI Taxonomy" id="410659"/>
    <lineage>
        <taxon>unclassified sequences</taxon>
        <taxon>metagenomes</taxon>
        <taxon>ecological metagenomes</taxon>
    </lineage>
</organism>
<dbReference type="GO" id="GO:0004129">
    <property type="term" value="F:cytochrome-c oxidase activity"/>
    <property type="evidence" value="ECO:0007669"/>
    <property type="project" value="InterPro"/>
</dbReference>
<dbReference type="EC" id="1.9.3.1" evidence="3"/>
<gene>
    <name evidence="3" type="primary">cbaA_2</name>
    <name evidence="3" type="ORF">GALL_258060</name>
</gene>
<accession>A0A1J5RAF8</accession>
<dbReference type="PROSITE" id="PS50855">
    <property type="entry name" value="COX1"/>
    <property type="match status" value="1"/>
</dbReference>
<protein>
    <submittedName>
        <fullName evidence="3">Cytochrome c oxidase subunit 1</fullName>
        <ecNumber evidence="3">1.9.3.1</ecNumber>
    </submittedName>
</protein>
<feature type="transmembrane region" description="Helical" evidence="1">
    <location>
        <begin position="21"/>
        <end position="46"/>
    </location>
</feature>
<feature type="transmembrane region" description="Helical" evidence="1">
    <location>
        <begin position="420"/>
        <end position="444"/>
    </location>
</feature>
<dbReference type="GO" id="GO:0020037">
    <property type="term" value="F:heme binding"/>
    <property type="evidence" value="ECO:0007669"/>
    <property type="project" value="InterPro"/>
</dbReference>
<feature type="transmembrane region" description="Helical" evidence="1">
    <location>
        <begin position="178"/>
        <end position="211"/>
    </location>
</feature>
<evidence type="ECO:0000259" key="2">
    <source>
        <dbReference type="PROSITE" id="PS50855"/>
    </source>
</evidence>
<dbReference type="SUPFAM" id="SSF81442">
    <property type="entry name" value="Cytochrome c oxidase subunit I-like"/>
    <property type="match status" value="1"/>
</dbReference>
<sequence>MTTTYRTCPRSGLQFETQAERLMLANAVAGVIFLLLGGTLALGVVLTRWPAVHWLAADTFYMVLTAHGLDMLIFWIIFFEIAVLYFCSSTLLRCRIATPRVAWLGFALMVIGAVTTNVAIFRGGSSVMMTSYVPMMAQPSFYLGLILFAVGALVGCFVFLGTLVVARRDQTYHGSVPLVTFGATVAAIIAVFTIVTGAIILIPTFLMAVGIVKNVDPLMYRMIWWAFGHSSQQINVAAHISVWYCIAAIVFGAKPMSERVSRGAFLLYILFLQLASAHHLLSDPGLSSTWKVVNTSYFMYFAVLASMIHGLTIPGAIEVAQREKGYTRGLFEWLRKAPWGNPVFSGMFISLVGFGFLGGISGVMMGTEQLNMIIHNTVYVPGHFHATVVIGTTLSFMALTYFLIPVLFKREVINPGLAKLQPYLFGLSMYFFCLVMMGAGTLGVPRRHWDLTFGGSPLGYEFPGAAYLMMGLVGIAGVSAIVGGAIYIYITVGSLLWGKKLEGGSVSDKPTPIPKTQSSVALHGHGSAGFAAPGTFALALVFLVSFVLYYFINWKYLSQVWGLS</sequence>
<feature type="transmembrane region" description="Helical" evidence="1">
    <location>
        <begin position="72"/>
        <end position="94"/>
    </location>
</feature>
<feature type="domain" description="Cytochrome oxidase subunit I profile" evidence="2">
    <location>
        <begin position="1"/>
        <end position="497"/>
    </location>
</feature>
<feature type="transmembrane region" description="Helical" evidence="1">
    <location>
        <begin position="265"/>
        <end position="282"/>
    </location>
</feature>
<keyword evidence="3" id="KW-0560">Oxidoreductase</keyword>
<dbReference type="AlphaFoldDB" id="A0A1J5RAF8"/>
<feature type="transmembrane region" description="Helical" evidence="1">
    <location>
        <begin position="231"/>
        <end position="253"/>
    </location>
</feature>
<feature type="transmembrane region" description="Helical" evidence="1">
    <location>
        <begin position="101"/>
        <end position="121"/>
    </location>
</feature>
<feature type="transmembrane region" description="Helical" evidence="1">
    <location>
        <begin position="384"/>
        <end position="408"/>
    </location>
</feature>
<dbReference type="EMBL" id="MLJW01000236">
    <property type="protein sequence ID" value="OIQ92290.1"/>
    <property type="molecule type" value="Genomic_DNA"/>
</dbReference>
<keyword evidence="1" id="KW-1133">Transmembrane helix</keyword>
<dbReference type="GO" id="GO:0016491">
    <property type="term" value="F:oxidoreductase activity"/>
    <property type="evidence" value="ECO:0007669"/>
    <property type="project" value="UniProtKB-KW"/>
</dbReference>
<keyword evidence="1" id="KW-0472">Membrane</keyword>
<dbReference type="InterPro" id="IPR000883">
    <property type="entry name" value="Cyt_C_Oxase_1"/>
</dbReference>
<dbReference type="InterPro" id="IPR023616">
    <property type="entry name" value="Cyt_c_oxase-like_su1_dom"/>
</dbReference>
<comment type="caution">
    <text evidence="3">The sequence shown here is derived from an EMBL/GenBank/DDBJ whole genome shotgun (WGS) entry which is preliminary data.</text>
</comment>
<feature type="transmembrane region" description="Helical" evidence="1">
    <location>
        <begin position="141"/>
        <end position="166"/>
    </location>
</feature>
<dbReference type="GO" id="GO:0016020">
    <property type="term" value="C:membrane"/>
    <property type="evidence" value="ECO:0007669"/>
    <property type="project" value="InterPro"/>
</dbReference>
<feature type="transmembrane region" description="Helical" evidence="1">
    <location>
        <begin position="297"/>
        <end position="320"/>
    </location>
</feature>
<feature type="transmembrane region" description="Helical" evidence="1">
    <location>
        <begin position="341"/>
        <end position="364"/>
    </location>
</feature>
<reference evidence="3" key="1">
    <citation type="submission" date="2016-10" db="EMBL/GenBank/DDBJ databases">
        <title>Sequence of Gallionella enrichment culture.</title>
        <authorList>
            <person name="Poehlein A."/>
            <person name="Muehling M."/>
            <person name="Daniel R."/>
        </authorList>
    </citation>
    <scope>NUCLEOTIDE SEQUENCE</scope>
</reference>
<dbReference type="Pfam" id="PF00115">
    <property type="entry name" value="COX1"/>
    <property type="match status" value="1"/>
</dbReference>
<dbReference type="Gene3D" id="1.20.210.10">
    <property type="entry name" value="Cytochrome c oxidase-like, subunit I domain"/>
    <property type="match status" value="1"/>
</dbReference>
<proteinExistence type="predicted"/>
<dbReference type="GO" id="GO:0009060">
    <property type="term" value="P:aerobic respiration"/>
    <property type="evidence" value="ECO:0007669"/>
    <property type="project" value="InterPro"/>
</dbReference>
<evidence type="ECO:0000256" key="1">
    <source>
        <dbReference type="SAM" id="Phobius"/>
    </source>
</evidence>
<name>A0A1J5RAF8_9ZZZZ</name>
<dbReference type="PANTHER" id="PTHR10422">
    <property type="entry name" value="CYTOCHROME C OXIDASE SUBUNIT 1"/>
    <property type="match status" value="1"/>
</dbReference>